<dbReference type="AlphaFoldDB" id="A0A1I1HNV2"/>
<evidence type="ECO:0000256" key="1">
    <source>
        <dbReference type="SAM" id="Coils"/>
    </source>
</evidence>
<proteinExistence type="predicted"/>
<reference evidence="3 4" key="1">
    <citation type="submission" date="2016-10" db="EMBL/GenBank/DDBJ databases">
        <authorList>
            <person name="de Groot N.N."/>
        </authorList>
    </citation>
    <scope>NUCLEOTIDE SEQUENCE [LARGE SCALE GENOMIC DNA]</scope>
    <source>
        <strain evidence="3 4">DSM 19113</strain>
    </source>
</reference>
<evidence type="ECO:0000313" key="4">
    <source>
        <dbReference type="Proteomes" id="UP000199376"/>
    </source>
</evidence>
<dbReference type="InterPro" id="IPR018913">
    <property type="entry name" value="BppU_N"/>
</dbReference>
<dbReference type="Pfam" id="PF10651">
    <property type="entry name" value="BppU_N"/>
    <property type="match status" value="1"/>
</dbReference>
<dbReference type="Proteomes" id="UP000199376">
    <property type="component" value="Unassembled WGS sequence"/>
</dbReference>
<gene>
    <name evidence="3" type="ORF">SAMN05660453_0056</name>
</gene>
<dbReference type="RefSeq" id="WP_091503329.1">
    <property type="nucleotide sequence ID" value="NZ_FOLI01000014.1"/>
</dbReference>
<dbReference type="EMBL" id="FOLI01000014">
    <property type="protein sequence ID" value="SFC25242.1"/>
    <property type="molecule type" value="Genomic_DNA"/>
</dbReference>
<keyword evidence="4" id="KW-1185">Reference proteome</keyword>
<evidence type="ECO:0000313" key="3">
    <source>
        <dbReference type="EMBL" id="SFC25242.1"/>
    </source>
</evidence>
<protein>
    <recommendedName>
        <fullName evidence="2">BppU N-terminal domain-containing protein</fullName>
    </recommendedName>
</protein>
<keyword evidence="1" id="KW-0175">Coiled coil</keyword>
<accession>A0A1I1HNV2</accession>
<feature type="domain" description="BppU N-terminal" evidence="2">
    <location>
        <begin position="2"/>
        <end position="143"/>
    </location>
</feature>
<organism evidence="3 4">
    <name type="scientific">Fructobacillus durionis</name>
    <dbReference type="NCBI Taxonomy" id="283737"/>
    <lineage>
        <taxon>Bacteria</taxon>
        <taxon>Bacillati</taxon>
        <taxon>Bacillota</taxon>
        <taxon>Bacilli</taxon>
        <taxon>Lactobacillales</taxon>
        <taxon>Lactobacillaceae</taxon>
        <taxon>Fructobacillus</taxon>
    </lineage>
</organism>
<dbReference type="STRING" id="283737.SAMN05660453_0056"/>
<name>A0A1I1HNV2_9LACO</name>
<sequence>MSKAINLALDTTKSDINNPTYKLRQGDGNYQTIRATITANGEPFDLTDVSVSFNGTTAANTKVIDYNVVKIDILQGLIEYTPNKQMGSSVGRYKEAYFRFTKDDSTATTASFNVDVITSVDITNEDAKDYVSIVDETIKKLNDATKEQLDNSSKLINGEFDNLSERIKQVTDDFNDKANKATELVNDVSLEIDNKLTDAKKRIDELNKELDDIKANEPNYAKLNADNNFKGNNTFEKPIKASGGVVGNVTGNLQGNATTSSQSITSKISEKANVADVANAVAEGLDIKAGKVIANDEMMTKKGIYTSVKCQKDGMTLWLNRVGNIVTILIDDFMNISWELADNEVIANNIPAGYRPNSYSKIPIYLGDNGSLSSISPSGVLSNGTRHFYSNGDNYLRSLKLFGTYMTVDDFPS</sequence>
<dbReference type="Gene3D" id="2.60.40.3350">
    <property type="match status" value="1"/>
</dbReference>
<feature type="coiled-coil region" evidence="1">
    <location>
        <begin position="189"/>
        <end position="216"/>
    </location>
</feature>
<evidence type="ECO:0000259" key="2">
    <source>
        <dbReference type="Pfam" id="PF10651"/>
    </source>
</evidence>